<evidence type="ECO:0000313" key="3">
    <source>
        <dbReference type="Proteomes" id="UP000253845"/>
    </source>
</evidence>
<feature type="transmembrane region" description="Helical" evidence="1">
    <location>
        <begin position="138"/>
        <end position="165"/>
    </location>
</feature>
<dbReference type="PANTHER" id="PTHR28019:SF7">
    <property type="entry name" value="SUR7 PROTEIN"/>
    <property type="match status" value="1"/>
</dbReference>
<dbReference type="GO" id="GO:0031505">
    <property type="term" value="P:fungal-type cell wall organization"/>
    <property type="evidence" value="ECO:0007669"/>
    <property type="project" value="TreeGrafter"/>
</dbReference>
<dbReference type="GO" id="GO:0005886">
    <property type="term" value="C:plasma membrane"/>
    <property type="evidence" value="ECO:0007669"/>
    <property type="project" value="InterPro"/>
</dbReference>
<dbReference type="Pfam" id="PF06687">
    <property type="entry name" value="SUR7"/>
    <property type="match status" value="1"/>
</dbReference>
<feature type="transmembrane region" description="Helical" evidence="1">
    <location>
        <begin position="6"/>
        <end position="26"/>
    </location>
</feature>
<keyword evidence="1" id="KW-0472">Membrane</keyword>
<proteinExistence type="predicted"/>
<name>A0A370BTK9_ASPNG</name>
<gene>
    <name evidence="2" type="ORF">M747DRAFT_353789</name>
</gene>
<keyword evidence="1" id="KW-0812">Transmembrane</keyword>
<dbReference type="Proteomes" id="UP000253845">
    <property type="component" value="Unassembled WGS sequence"/>
</dbReference>
<dbReference type="InterPro" id="IPR052413">
    <property type="entry name" value="SUR7_domain"/>
</dbReference>
<feature type="transmembrane region" description="Helical" evidence="1">
    <location>
        <begin position="249"/>
        <end position="269"/>
    </location>
</feature>
<reference evidence="2 3" key="1">
    <citation type="submission" date="2018-07" db="EMBL/GenBank/DDBJ databases">
        <title>Section-level genome sequencing of Aspergillus section Nigri to investigate inter- and intra-species variation.</title>
        <authorList>
            <consortium name="DOE Joint Genome Institute"/>
            <person name="Vesth T.C."/>
            <person name="Nybo J.L."/>
            <person name="Theobald S."/>
            <person name="Frisvad J.C."/>
            <person name="Larsen T.O."/>
            <person name="Nielsen K.F."/>
            <person name="Hoof J.B."/>
            <person name="Brandl J."/>
            <person name="Salamov A."/>
            <person name="Riley R."/>
            <person name="Gladden J.M."/>
            <person name="Phatale P."/>
            <person name="Nielsen M.T."/>
            <person name="Lyhne E.K."/>
            <person name="Kogle M.E."/>
            <person name="Strasser K."/>
            <person name="McDonnell E."/>
            <person name="Barry K."/>
            <person name="Clum A."/>
            <person name="Chen C."/>
            <person name="Nolan M."/>
            <person name="Sandor L."/>
            <person name="Kuo A."/>
            <person name="Lipzen A."/>
            <person name="Hainaut M."/>
            <person name="Drula E."/>
            <person name="Tsang A."/>
            <person name="Magnuson J.K."/>
            <person name="Henrissat B."/>
            <person name="Wiebenga A."/>
            <person name="Simmons B.A."/>
            <person name="Makela M.R."/>
            <person name="De vries R.P."/>
            <person name="Grigoriev I.V."/>
            <person name="Mortensen U.H."/>
            <person name="Baker S.E."/>
            <person name="Andersen M.R."/>
        </authorList>
    </citation>
    <scope>NUCLEOTIDE SEQUENCE [LARGE SCALE GENOMIC DNA]</scope>
    <source>
        <strain evidence="2 3">ATCC 13496</strain>
    </source>
</reference>
<dbReference type="InterPro" id="IPR009571">
    <property type="entry name" value="SUR7/Rim9-like_fungi"/>
</dbReference>
<feature type="transmembrane region" description="Helical" evidence="1">
    <location>
        <begin position="208"/>
        <end position="229"/>
    </location>
</feature>
<dbReference type="EMBL" id="KZ851921">
    <property type="protein sequence ID" value="RDH18827.1"/>
    <property type="molecule type" value="Genomic_DNA"/>
</dbReference>
<dbReference type="AlphaFoldDB" id="A0A370BTK9"/>
<dbReference type="VEuPathDB" id="FungiDB:M747DRAFT_353789"/>
<evidence type="ECO:0000313" key="2">
    <source>
        <dbReference type="EMBL" id="RDH18827.1"/>
    </source>
</evidence>
<accession>A0A370BTK9</accession>
<sequence length="323" mass="34846">MGCLQIFLPGIGSCVAFLLGIFSLFAGSQRQFLPQADLLTLHTGGAGGQGAPDYFSIYTMSYCTRYQEIYVSDETTNATTTKTEIVDCSDRSVLFTFNPGEAITKALGTPSGSLSPDSWPSWITDDFEALAPTNTTMVLLLILGTATSAIAIGIRIWTVVCARASESSRPPMYPGSSASSFDFDIPPSSIEFFAFLIANVVSTMQVSLLSFAIASIIASVITTEFVKLINKSGNGYGVSATTGTSFMGMVWTAAVLQALTTANSLAAILRYRAQHCRCDWDEQAPPESAEQKPLSVLKWTWHFDYRLSELHTLLLIGADELLS</sequence>
<protein>
    <submittedName>
        <fullName evidence="2">Uncharacterized protein</fullName>
    </submittedName>
</protein>
<dbReference type="PANTHER" id="PTHR28019">
    <property type="entry name" value="CELL MEMBRANE PROTEIN YLR413W-RELATED"/>
    <property type="match status" value="1"/>
</dbReference>
<dbReference type="GO" id="GO:0051285">
    <property type="term" value="C:cell cortex of cell tip"/>
    <property type="evidence" value="ECO:0007669"/>
    <property type="project" value="TreeGrafter"/>
</dbReference>
<evidence type="ECO:0000256" key="1">
    <source>
        <dbReference type="SAM" id="Phobius"/>
    </source>
</evidence>
<organism evidence="2 3">
    <name type="scientific">Aspergillus niger ATCC 13496</name>
    <dbReference type="NCBI Taxonomy" id="1353008"/>
    <lineage>
        <taxon>Eukaryota</taxon>
        <taxon>Fungi</taxon>
        <taxon>Dikarya</taxon>
        <taxon>Ascomycota</taxon>
        <taxon>Pezizomycotina</taxon>
        <taxon>Eurotiomycetes</taxon>
        <taxon>Eurotiomycetidae</taxon>
        <taxon>Eurotiales</taxon>
        <taxon>Aspergillaceae</taxon>
        <taxon>Aspergillus</taxon>
        <taxon>Aspergillus subgen. Circumdati</taxon>
    </lineage>
</organism>
<keyword evidence="1" id="KW-1133">Transmembrane helix</keyword>